<name>A0ABS6EPW8_9FIRM</name>
<evidence type="ECO:0000313" key="1">
    <source>
        <dbReference type="EMBL" id="MBU5489721.1"/>
    </source>
</evidence>
<sequence>MYNKYLQTACPPADAPPCPPPERQESGSILSSLGNLFGKEGGLSRLFEQDTLLVLLILYVLLKDETGGIDRDLLLLAGIFLLIGV</sequence>
<gene>
    <name evidence="1" type="ORF">KQI75_03600</name>
</gene>
<dbReference type="EMBL" id="JAHLQI010000002">
    <property type="protein sequence ID" value="MBU5489721.1"/>
    <property type="molecule type" value="Genomic_DNA"/>
</dbReference>
<keyword evidence="2" id="KW-1185">Reference proteome</keyword>
<dbReference type="Proteomes" id="UP000783588">
    <property type="component" value="Unassembled WGS sequence"/>
</dbReference>
<evidence type="ECO:0000313" key="2">
    <source>
        <dbReference type="Proteomes" id="UP000783588"/>
    </source>
</evidence>
<proteinExistence type="predicted"/>
<protein>
    <submittedName>
        <fullName evidence="1">Uncharacterized protein</fullName>
    </submittedName>
</protein>
<accession>A0ABS6EPW8</accession>
<reference evidence="1 2" key="1">
    <citation type="submission" date="2021-06" db="EMBL/GenBank/DDBJ databases">
        <authorList>
            <person name="Sun Q."/>
            <person name="Li D."/>
        </authorList>
    </citation>
    <scope>NUCLEOTIDE SEQUENCE [LARGE SCALE GENOMIC DNA]</scope>
    <source>
        <strain evidence="1 2">MSJd-7</strain>
    </source>
</reference>
<dbReference type="RefSeq" id="WP_216469377.1">
    <property type="nucleotide sequence ID" value="NZ_JAHLQI010000002.1"/>
</dbReference>
<comment type="caution">
    <text evidence="1">The sequence shown here is derived from an EMBL/GenBank/DDBJ whole genome shotgun (WGS) entry which is preliminary data.</text>
</comment>
<organism evidence="1 2">
    <name type="scientific">Butyricicoccus intestinisimiae</name>
    <dbReference type="NCBI Taxonomy" id="2841509"/>
    <lineage>
        <taxon>Bacteria</taxon>
        <taxon>Bacillati</taxon>
        <taxon>Bacillota</taxon>
        <taxon>Clostridia</taxon>
        <taxon>Eubacteriales</taxon>
        <taxon>Butyricicoccaceae</taxon>
        <taxon>Butyricicoccus</taxon>
    </lineage>
</organism>